<dbReference type="GO" id="GO:0005874">
    <property type="term" value="C:microtubule"/>
    <property type="evidence" value="ECO:0007669"/>
    <property type="project" value="UniProtKB-KW"/>
</dbReference>
<dbReference type="AlphaFoldDB" id="A0AAD5Q6Z3"/>
<evidence type="ECO:0000313" key="12">
    <source>
        <dbReference type="Proteomes" id="UP001209570"/>
    </source>
</evidence>
<feature type="compositionally biased region" description="Polar residues" evidence="9">
    <location>
        <begin position="648"/>
        <end position="658"/>
    </location>
</feature>
<evidence type="ECO:0000256" key="4">
    <source>
        <dbReference type="ARBA" id="ARBA00022840"/>
    </source>
</evidence>
<dbReference type="PROSITE" id="PS50067">
    <property type="entry name" value="KINESIN_MOTOR_2"/>
    <property type="match status" value="1"/>
</dbReference>
<evidence type="ECO:0000259" key="10">
    <source>
        <dbReference type="PROSITE" id="PS50067"/>
    </source>
</evidence>
<evidence type="ECO:0000256" key="6">
    <source>
        <dbReference type="PROSITE-ProRule" id="PRU00283"/>
    </source>
</evidence>
<feature type="region of interest" description="Disordered" evidence="9">
    <location>
        <begin position="620"/>
        <end position="955"/>
    </location>
</feature>
<feature type="region of interest" description="Disordered" evidence="9">
    <location>
        <begin position="461"/>
        <end position="512"/>
    </location>
</feature>
<dbReference type="GO" id="GO:0005737">
    <property type="term" value="C:cytoplasm"/>
    <property type="evidence" value="ECO:0007669"/>
    <property type="project" value="UniProtKB-SubCell"/>
</dbReference>
<gene>
    <name evidence="11" type="ORF">P43SY_008098</name>
</gene>
<comment type="similarity">
    <text evidence="6 7">Belongs to the TRAFAC class myosin-kinesin ATPase superfamily. Kinesin family.</text>
</comment>
<comment type="caution">
    <text evidence="11">The sequence shown here is derived from an EMBL/GenBank/DDBJ whole genome shotgun (WGS) entry which is preliminary data.</text>
</comment>
<protein>
    <recommendedName>
        <fullName evidence="7">Kinesin-like protein</fullName>
    </recommendedName>
</protein>
<feature type="compositionally biased region" description="Basic and acidic residues" evidence="9">
    <location>
        <begin position="823"/>
        <end position="857"/>
    </location>
</feature>
<dbReference type="GO" id="GO:0007018">
    <property type="term" value="P:microtubule-based movement"/>
    <property type="evidence" value="ECO:0007669"/>
    <property type="project" value="InterPro"/>
</dbReference>
<feature type="compositionally biased region" description="Low complexity" evidence="9">
    <location>
        <begin position="563"/>
        <end position="589"/>
    </location>
</feature>
<feature type="compositionally biased region" description="Basic residues" evidence="9">
    <location>
        <begin position="757"/>
        <end position="768"/>
    </location>
</feature>
<feature type="compositionally biased region" description="Basic and acidic residues" evidence="9">
    <location>
        <begin position="769"/>
        <end position="803"/>
    </location>
</feature>
<keyword evidence="12" id="KW-1185">Reference proteome</keyword>
<evidence type="ECO:0000256" key="9">
    <source>
        <dbReference type="SAM" id="MobiDB-lite"/>
    </source>
</evidence>
<feature type="compositionally biased region" description="Basic and acidic residues" evidence="9">
    <location>
        <begin position="944"/>
        <end position="955"/>
    </location>
</feature>
<dbReference type="GO" id="GO:0008017">
    <property type="term" value="F:microtubule binding"/>
    <property type="evidence" value="ECO:0007669"/>
    <property type="project" value="InterPro"/>
</dbReference>
<dbReference type="InterPro" id="IPR019821">
    <property type="entry name" value="Kinesin_motor_CS"/>
</dbReference>
<dbReference type="Proteomes" id="UP001209570">
    <property type="component" value="Unassembled WGS sequence"/>
</dbReference>
<feature type="coiled-coil region" evidence="8">
    <location>
        <begin position="431"/>
        <end position="458"/>
    </location>
</feature>
<feature type="compositionally biased region" description="Acidic residues" evidence="9">
    <location>
        <begin position="621"/>
        <end position="635"/>
    </location>
</feature>
<dbReference type="InterPro" id="IPR036961">
    <property type="entry name" value="Kinesin_motor_dom_sf"/>
</dbReference>
<evidence type="ECO:0000256" key="7">
    <source>
        <dbReference type="RuleBase" id="RU000394"/>
    </source>
</evidence>
<evidence type="ECO:0000313" key="11">
    <source>
        <dbReference type="EMBL" id="KAJ0394519.1"/>
    </source>
</evidence>
<dbReference type="Gene3D" id="3.40.850.10">
    <property type="entry name" value="Kinesin motor domain"/>
    <property type="match status" value="1"/>
</dbReference>
<dbReference type="PROSITE" id="PS00411">
    <property type="entry name" value="KINESIN_MOTOR_1"/>
    <property type="match status" value="1"/>
</dbReference>
<feature type="compositionally biased region" description="Low complexity" evidence="9">
    <location>
        <begin position="864"/>
        <end position="880"/>
    </location>
</feature>
<feature type="compositionally biased region" description="Low complexity" evidence="9">
    <location>
        <begin position="677"/>
        <end position="686"/>
    </location>
</feature>
<dbReference type="FunFam" id="3.40.850.10:FF:000080">
    <property type="entry name" value="Kinesin-like protein"/>
    <property type="match status" value="1"/>
</dbReference>
<evidence type="ECO:0000256" key="3">
    <source>
        <dbReference type="ARBA" id="ARBA00022741"/>
    </source>
</evidence>
<comment type="subcellular location">
    <subcellularLocation>
        <location evidence="1">Cytoplasm</location>
    </subcellularLocation>
</comment>
<feature type="region of interest" description="Disordered" evidence="9">
    <location>
        <begin position="555"/>
        <end position="589"/>
    </location>
</feature>
<feature type="compositionally biased region" description="Polar residues" evidence="9">
    <location>
        <begin position="466"/>
        <end position="476"/>
    </location>
</feature>
<proteinExistence type="inferred from homology"/>
<feature type="compositionally biased region" description="Basic and acidic residues" evidence="9">
    <location>
        <begin position="882"/>
        <end position="903"/>
    </location>
</feature>
<feature type="region of interest" description="Disordered" evidence="9">
    <location>
        <begin position="1"/>
        <end position="61"/>
    </location>
</feature>
<dbReference type="PANTHER" id="PTHR47969">
    <property type="entry name" value="CHROMOSOME-ASSOCIATED KINESIN KIF4A-RELATED"/>
    <property type="match status" value="1"/>
</dbReference>
<dbReference type="InterPro" id="IPR027417">
    <property type="entry name" value="P-loop_NTPase"/>
</dbReference>
<sequence>MARGPTSPSRSAAPLPLAASPELRRDASTSLVPLQTGGRRARTPDGATATNATHEDSGRRAGSVRVVVRCRPMNAAEKARGDAPLFRFFPKDHREMHVVSAAGHGRELVRSFQFDLCASEELTQTHFFRSCGVTTLLDSVAEGYVATVFAYGQTGSGKTYSMSGIEELLAVARKKTLEPATRRPEEMIELSDGIIPRAVKYLFSLFEHAPKDVRFVVRASYCEIYNEHVYDLLNPASGCLHVRWNDRSGFYVQDLLVVQCDSIDDVMAVVHEGHRNRRVGTHEMNKDSSRSHSIMTIHVDRQTTDPNDGHVVTKYGKMSFVDLAGSERLKETKSSNTEETSNINRSLLTLGKVISALASKTSANFIPYRDSKLTKLLMDSLGGSALTLMIACVSPSASSLEDTLSTLNYATRAKNIQNKPTVQVDPMEMALSMLHKENHALRAENEALRLRLRTLAANGRRDDANQALTTSMSRSTLPPLLPESSQLVPSSAASRRDGKTPRSPKMKAPPSVEAYKNQLVALQEENEKLMRHATSAEQRLRQVKAENEALLLRLAEVKQQPHSPTKTSSPTKSSARRASSDEVQQLRQQVQQLLHREQELMQALIDRKLLPSLLRFRDAMENDDDDDDSDEEEPATDATKTEREVAAPTTNLLDSNETNTRKLKQQGADSERDETTTPRTPTPTTKRATRVMAQDDDVRETASGTLAAEAPVRVRVKSERLQVKAAMQASRDERLQVKAAMQASRELEDSGESKEKTKTKKTTTKKERRSSDSDKNKGAKAARQEREEERRGDSAMDKPDAAPRRRRLRKGGESAAEQTTVNDDMRVTKRAKQDSKPTQEITTCRDEQDEHEHRNVHSTEGMESAVNAVSEGSASVASSAQREAHRVKEERHPKVKIPTRETIEMAQTPSKPKRKRDLNVPSDLKDPSDVEDSSREKPKKRKKEAYTQKERGISA</sequence>
<name>A0AAD5Q6Z3_PYTIN</name>
<feature type="compositionally biased region" description="Basic and acidic residues" evidence="9">
    <location>
        <begin position="923"/>
        <end position="936"/>
    </location>
</feature>
<keyword evidence="4 6" id="KW-0067">ATP-binding</keyword>
<feature type="domain" description="Kinesin motor" evidence="10">
    <location>
        <begin position="63"/>
        <end position="416"/>
    </location>
</feature>
<keyword evidence="2" id="KW-0963">Cytoplasm</keyword>
<dbReference type="InterPro" id="IPR027640">
    <property type="entry name" value="Kinesin-like_fam"/>
</dbReference>
<dbReference type="SUPFAM" id="SSF52540">
    <property type="entry name" value="P-loop containing nucleoside triphosphate hydrolases"/>
    <property type="match status" value="1"/>
</dbReference>
<feature type="compositionally biased region" description="Basic and acidic residues" evidence="9">
    <location>
        <begin position="745"/>
        <end position="756"/>
    </location>
</feature>
<feature type="compositionally biased region" description="Low complexity" evidence="9">
    <location>
        <begin position="7"/>
        <end position="21"/>
    </location>
</feature>
<keyword evidence="5 8" id="KW-0175">Coiled coil</keyword>
<dbReference type="GO" id="GO:0051231">
    <property type="term" value="P:spindle elongation"/>
    <property type="evidence" value="ECO:0007669"/>
    <property type="project" value="TreeGrafter"/>
</dbReference>
<dbReference type="PANTHER" id="PTHR47969:SF15">
    <property type="entry name" value="CHROMOSOME-ASSOCIATED KINESIN KIF4A-RELATED"/>
    <property type="match status" value="1"/>
</dbReference>
<dbReference type="GO" id="GO:0005524">
    <property type="term" value="F:ATP binding"/>
    <property type="evidence" value="ECO:0007669"/>
    <property type="project" value="UniProtKB-UniRule"/>
</dbReference>
<dbReference type="GO" id="GO:0005875">
    <property type="term" value="C:microtubule associated complex"/>
    <property type="evidence" value="ECO:0007669"/>
    <property type="project" value="TreeGrafter"/>
</dbReference>
<dbReference type="CDD" id="cd00106">
    <property type="entry name" value="KISc"/>
    <property type="match status" value="1"/>
</dbReference>
<evidence type="ECO:0000256" key="5">
    <source>
        <dbReference type="ARBA" id="ARBA00023054"/>
    </source>
</evidence>
<dbReference type="GO" id="GO:0007052">
    <property type="term" value="P:mitotic spindle organization"/>
    <property type="evidence" value="ECO:0007669"/>
    <property type="project" value="TreeGrafter"/>
</dbReference>
<evidence type="ECO:0000256" key="8">
    <source>
        <dbReference type="SAM" id="Coils"/>
    </source>
</evidence>
<organism evidence="11 12">
    <name type="scientific">Pythium insidiosum</name>
    <name type="common">Pythiosis disease agent</name>
    <dbReference type="NCBI Taxonomy" id="114742"/>
    <lineage>
        <taxon>Eukaryota</taxon>
        <taxon>Sar</taxon>
        <taxon>Stramenopiles</taxon>
        <taxon>Oomycota</taxon>
        <taxon>Peronosporomycetes</taxon>
        <taxon>Pythiales</taxon>
        <taxon>Pythiaceae</taxon>
        <taxon>Pythium</taxon>
    </lineage>
</organism>
<keyword evidence="3 6" id="KW-0547">Nucleotide-binding</keyword>
<dbReference type="SMART" id="SM00129">
    <property type="entry name" value="KISc"/>
    <property type="match status" value="1"/>
</dbReference>
<keyword evidence="6 7" id="KW-0505">Motor protein</keyword>
<accession>A0AAD5Q6Z3</accession>
<evidence type="ECO:0000256" key="2">
    <source>
        <dbReference type="ARBA" id="ARBA00022490"/>
    </source>
</evidence>
<dbReference type="GO" id="GO:0003777">
    <property type="term" value="F:microtubule motor activity"/>
    <property type="evidence" value="ECO:0007669"/>
    <property type="project" value="InterPro"/>
</dbReference>
<dbReference type="Pfam" id="PF00225">
    <property type="entry name" value="Kinesin"/>
    <property type="match status" value="1"/>
</dbReference>
<dbReference type="EMBL" id="JAKCXM010000405">
    <property type="protein sequence ID" value="KAJ0394519.1"/>
    <property type="molecule type" value="Genomic_DNA"/>
</dbReference>
<feature type="compositionally biased region" description="Polar residues" evidence="9">
    <location>
        <begin position="483"/>
        <end position="493"/>
    </location>
</feature>
<feature type="binding site" evidence="6">
    <location>
        <begin position="152"/>
        <end position="159"/>
    </location>
    <ligand>
        <name>ATP</name>
        <dbReference type="ChEBI" id="CHEBI:30616"/>
    </ligand>
</feature>
<reference evidence="11" key="1">
    <citation type="submission" date="2021-12" db="EMBL/GenBank/DDBJ databases">
        <title>Prjna785345.</title>
        <authorList>
            <person name="Rujirawat T."/>
            <person name="Krajaejun T."/>
        </authorList>
    </citation>
    <scope>NUCLEOTIDE SEQUENCE</scope>
    <source>
        <strain evidence="11">Pi057C3</strain>
    </source>
</reference>
<evidence type="ECO:0000256" key="1">
    <source>
        <dbReference type="ARBA" id="ARBA00004496"/>
    </source>
</evidence>
<dbReference type="PRINTS" id="PR00380">
    <property type="entry name" value="KINESINHEAVY"/>
</dbReference>
<dbReference type="InterPro" id="IPR001752">
    <property type="entry name" value="Kinesin_motor_dom"/>
</dbReference>
<keyword evidence="7" id="KW-0493">Microtubule</keyword>